<dbReference type="InterPro" id="IPR001099">
    <property type="entry name" value="Chalcone/stilbene_synt_N"/>
</dbReference>
<dbReference type="EMBL" id="BORW01000009">
    <property type="protein sequence ID" value="GIO67451.1"/>
    <property type="molecule type" value="Genomic_DNA"/>
</dbReference>
<sequence>MMASVYAGRTAVTGIGTSIPPYKLQQDEVFERIAESCRDDLDIMRWARRIFRQCGVETRYTCEPEFLEPAGKCRYLPDRPGMPVPSTAHRMNTYERESVPLAVHAAREAMADAGIGPANVTHLITVSCTGQFLPGLDSMLVQELGLPWRVNRIPLVFQGCHAGLKAVQLARTIAESQADYKVLIVCVELCTIHFQPPTSRETLFGASFFGDGASACIVETAADGQEHVFRLGQGHAVLVPDSREEMIWRVGDRGFDLYLSPDIPKRLKSFLREEAEMLLGKRSLPSLWAIHPGGRGIIDAVREMFALEESQVSYSRNVLKNFGNLSSATILFVLKEMKSELARQEIDRADGISLAFGPGLTAELMAFTYLSKAEAVQSAGSEGAYV</sequence>
<evidence type="ECO:0000313" key="5">
    <source>
        <dbReference type="EMBL" id="GIO67451.1"/>
    </source>
</evidence>
<reference evidence="5 6" key="1">
    <citation type="submission" date="2021-03" db="EMBL/GenBank/DDBJ databases">
        <title>Antimicrobial resistance genes in bacteria isolated from Japanese honey, and their potential for conferring macrolide and lincosamide resistance in the American foulbrood pathogen Paenibacillus larvae.</title>
        <authorList>
            <person name="Okamoto M."/>
            <person name="Kumagai M."/>
            <person name="Kanamori H."/>
            <person name="Takamatsu D."/>
        </authorList>
    </citation>
    <scope>NUCLEOTIDE SEQUENCE [LARGE SCALE GENOMIC DNA]</scope>
    <source>
        <strain evidence="5 6">J21TS3</strain>
    </source>
</reference>
<dbReference type="Pfam" id="PF00195">
    <property type="entry name" value="Chal_sti_synt_N"/>
    <property type="match status" value="1"/>
</dbReference>
<feature type="domain" description="Chalcone/stilbene synthase N-terminal" evidence="3">
    <location>
        <begin position="4"/>
        <end position="219"/>
    </location>
</feature>
<feature type="domain" description="Chalcone/stilbene synthase C-terminal" evidence="4">
    <location>
        <begin position="237"/>
        <end position="365"/>
    </location>
</feature>
<dbReference type="PIRSF" id="PIRSF000451">
    <property type="entry name" value="PKS_III"/>
    <property type="match status" value="1"/>
</dbReference>
<keyword evidence="2" id="KW-0808">Transferase</keyword>
<dbReference type="RefSeq" id="WP_306433234.1">
    <property type="nucleotide sequence ID" value="NZ_BORW01000009.1"/>
</dbReference>
<comment type="similarity">
    <text evidence="1">Belongs to the thiolase-like superfamily. Chalcone/stilbene synthases family.</text>
</comment>
<dbReference type="CDD" id="cd00831">
    <property type="entry name" value="CHS_like"/>
    <property type="match status" value="1"/>
</dbReference>
<dbReference type="Proteomes" id="UP000680638">
    <property type="component" value="Unassembled WGS sequence"/>
</dbReference>
<dbReference type="InterPro" id="IPR016039">
    <property type="entry name" value="Thiolase-like"/>
</dbReference>
<proteinExistence type="inferred from homology"/>
<dbReference type="InterPro" id="IPR012328">
    <property type="entry name" value="Chalcone/stilbene_synt_C"/>
</dbReference>
<name>A0ABQ4LW14_9BACL</name>
<evidence type="ECO:0000256" key="1">
    <source>
        <dbReference type="ARBA" id="ARBA00005531"/>
    </source>
</evidence>
<evidence type="ECO:0000256" key="2">
    <source>
        <dbReference type="ARBA" id="ARBA00022679"/>
    </source>
</evidence>
<dbReference type="Pfam" id="PF02797">
    <property type="entry name" value="Chal_sti_synt_C"/>
    <property type="match status" value="1"/>
</dbReference>
<comment type="caution">
    <text evidence="5">The sequence shown here is derived from an EMBL/GenBank/DDBJ whole genome shotgun (WGS) entry which is preliminary data.</text>
</comment>
<dbReference type="SUPFAM" id="SSF53901">
    <property type="entry name" value="Thiolase-like"/>
    <property type="match status" value="2"/>
</dbReference>
<dbReference type="Gene3D" id="3.40.47.10">
    <property type="match status" value="2"/>
</dbReference>
<evidence type="ECO:0000259" key="3">
    <source>
        <dbReference type="Pfam" id="PF00195"/>
    </source>
</evidence>
<dbReference type="InterPro" id="IPR011141">
    <property type="entry name" value="Polyketide_synthase_type-III"/>
</dbReference>
<evidence type="ECO:0000259" key="4">
    <source>
        <dbReference type="Pfam" id="PF02797"/>
    </source>
</evidence>
<dbReference type="PANTHER" id="PTHR11877">
    <property type="entry name" value="HYDROXYMETHYLGLUTARYL-COA SYNTHASE"/>
    <property type="match status" value="1"/>
</dbReference>
<dbReference type="PANTHER" id="PTHR11877:SF46">
    <property type="entry name" value="TYPE III POLYKETIDE SYNTHASE A"/>
    <property type="match status" value="1"/>
</dbReference>
<evidence type="ECO:0000313" key="6">
    <source>
        <dbReference type="Proteomes" id="UP000680638"/>
    </source>
</evidence>
<accession>A0ABQ4LW14</accession>
<gene>
    <name evidence="5" type="ORF">J21TS3_22720</name>
</gene>
<organism evidence="5 6">
    <name type="scientific">Paenibacillus cookii</name>
    <dbReference type="NCBI Taxonomy" id="157839"/>
    <lineage>
        <taxon>Bacteria</taxon>
        <taxon>Bacillati</taxon>
        <taxon>Bacillota</taxon>
        <taxon>Bacilli</taxon>
        <taxon>Bacillales</taxon>
        <taxon>Paenibacillaceae</taxon>
        <taxon>Paenibacillus</taxon>
    </lineage>
</organism>
<keyword evidence="6" id="KW-1185">Reference proteome</keyword>
<protein>
    <submittedName>
        <fullName evidence="5">Chalcone synthase</fullName>
    </submittedName>
</protein>